<dbReference type="InterPro" id="IPR041629">
    <property type="entry name" value="SCP_3"/>
</dbReference>
<dbReference type="Pfam" id="PF17844">
    <property type="entry name" value="SCP_3"/>
    <property type="match status" value="1"/>
</dbReference>
<dbReference type="Proteomes" id="UP000198976">
    <property type="component" value="Chromosome I"/>
</dbReference>
<dbReference type="EMBL" id="LT629792">
    <property type="protein sequence ID" value="SDU04263.1"/>
    <property type="molecule type" value="Genomic_DNA"/>
</dbReference>
<dbReference type="Gene3D" id="3.30.1050.40">
    <property type="match status" value="1"/>
</dbReference>
<dbReference type="SUPFAM" id="SSF55718">
    <property type="entry name" value="SCP-like"/>
    <property type="match status" value="1"/>
</dbReference>
<gene>
    <name evidence="2" type="ORF">SAMN04489714_1807</name>
</gene>
<sequence length="140" mass="15315">MVAMTPRRKIDFDAGMDALRTWREQGDDTPRRQQMTAVRFCLEELEQRHPGRAVEVRVPPAGAVQILKGTTHRRGTPPAVVEMSMPTWLRLATGDLSWDEGDAAGLIQASGQRTDLAALLPLFDGRDLAVHSQSADAGGL</sequence>
<feature type="domain" description="Bacterial SCP orthologue" evidence="1">
    <location>
        <begin position="31"/>
        <end position="122"/>
    </location>
</feature>
<keyword evidence="3" id="KW-1185">Reference proteome</keyword>
<protein>
    <recommendedName>
        <fullName evidence="1">Bacterial SCP orthologue domain-containing protein</fullName>
    </recommendedName>
</protein>
<evidence type="ECO:0000313" key="2">
    <source>
        <dbReference type="EMBL" id="SDU04263.1"/>
    </source>
</evidence>
<evidence type="ECO:0000313" key="3">
    <source>
        <dbReference type="Proteomes" id="UP000198976"/>
    </source>
</evidence>
<dbReference type="InterPro" id="IPR036527">
    <property type="entry name" value="SCP2_sterol-bd_dom_sf"/>
</dbReference>
<reference evidence="2 3" key="1">
    <citation type="submission" date="2016-10" db="EMBL/GenBank/DDBJ databases">
        <authorList>
            <person name="Varghese N."/>
            <person name="Submissions S."/>
        </authorList>
    </citation>
    <scope>NUCLEOTIDE SEQUENCE [LARGE SCALE GENOMIC DNA]</scope>
    <source>
        <strain evidence="2 3">DSM 9169</strain>
    </source>
</reference>
<name>A0ABY0VB12_9ACTO</name>
<evidence type="ECO:0000259" key="1">
    <source>
        <dbReference type="Pfam" id="PF17844"/>
    </source>
</evidence>
<proteinExistence type="predicted"/>
<organism evidence="2 3">
    <name type="scientific">Schaalia radingae</name>
    <dbReference type="NCBI Taxonomy" id="131110"/>
    <lineage>
        <taxon>Bacteria</taxon>
        <taxon>Bacillati</taxon>
        <taxon>Actinomycetota</taxon>
        <taxon>Actinomycetes</taxon>
        <taxon>Actinomycetales</taxon>
        <taxon>Actinomycetaceae</taxon>
        <taxon>Schaalia</taxon>
    </lineage>
</organism>
<accession>A0ABY0VB12</accession>